<dbReference type="EMBL" id="CALNXK010000062">
    <property type="protein sequence ID" value="CAH3139125.1"/>
    <property type="molecule type" value="Genomic_DNA"/>
</dbReference>
<feature type="domain" description="C2H2-type" evidence="2">
    <location>
        <begin position="848"/>
        <end position="872"/>
    </location>
</feature>
<dbReference type="Pfam" id="PF20231">
    <property type="entry name" value="DUF6589"/>
    <property type="match status" value="1"/>
</dbReference>
<sequence>MVVKLKNLNVVAQRRKITVMESRVCQTNLKIEYGNAKSCINLFKLSLRSDTFGVVWAERLREVVGINVNSFPGFLQLGCSVCAIKIKNCCELVEFLSRRFGSEQIRNAVAVESGEELDCEGICASEGDKRKFSAVLSPARSSPQNCKLIRTQSPLKEKNTATTRRKSLNFHNGGFSRALHSNVLSSCNVDDLDTSHVFADVKVVICYPSAEVSVKSAIDDESQRVIKNISLKKWKTVANGLFLHEHLAPESKRVFSEEIAGECKNYSSSDDCAVFSNKTLCKEVEMHCPLLYEAICNGSNLTGVETGEGNERVVNAVALAVASLIRCRNPGMSAVAYRISTILFHSGVSYKDYGRLNHLGVCMSQDQMIALQQKMGENFDYKAIVWRKCIETNKCTEKLLLEVKEKQVPDREEDDMDIAIEVDASEATLKTYEWYTPENYQRTVTQLEKSRQILNETNYNSDVIDEALKRQENGKLPLLKSVADNIDLTINARIQTKDHVNRSLHWTHQYAVLDKVANSSYNSMKLQKSISDLQFIDFLPDSLVQTNLVWQWAVLVSRVVTKYLPAFKVFRRNVIFYIPHKYVEEMAQKSETCSLGMEFHNPNVAAEMVEILKDYQSRYVPCFTKENKKEVVATVPVHGDQLFEERARNVEWAMRDGESNYDRLEGVPPEHADWHAKVTLYKTEFEMFVKDKSASEIGTSRASMNRTGKFNAAKGVQTNYNEYKDFHSRELEAHICVSFMEMCGMSKVDDEPSFEMPSNTSSDEMKSQWLLSLCKRHVEKYAVCSDVACLLEKTDELHQANQRQFQCRFEDCQRTFVFHSRRVRHELESRNLKLQVFDKDEQDFLGYFLCRNNCGLVFSTKSTRNRHERQVHPDFVAPEQPNQPDGDTKEDILFNYHQCKLASGLILKGFEDAVKEGNGQRLFETYKLLLLIYKANKHPKYAYVTLHYLAKICAILPEFEAERLKWNRFINLYGRKACNIPFDLRKEHQNNLLKIMWKEVGPNLNEKSAARIAGTLDAVELILHNVDIDCTMSRRTAYRSVAKKEEAVYQMIKDLLSIQAFKVVSGREGHPSFPDFNANLLHGLDYRQLNTWIKDTLHTWGSIYENNE</sequence>
<comment type="caution">
    <text evidence="3">The sequence shown here is derived from an EMBL/GenBank/DDBJ whole genome shotgun (WGS) entry which is preliminary data.</text>
</comment>
<protein>
    <recommendedName>
        <fullName evidence="2">C2H2-type domain-containing protein</fullName>
    </recommendedName>
</protein>
<accession>A0ABN8P9U3</accession>
<keyword evidence="4" id="KW-1185">Reference proteome</keyword>
<dbReference type="InterPro" id="IPR046496">
    <property type="entry name" value="DUF6589"/>
</dbReference>
<evidence type="ECO:0000313" key="3">
    <source>
        <dbReference type="EMBL" id="CAH3139125.1"/>
    </source>
</evidence>
<reference evidence="3 4" key="1">
    <citation type="submission" date="2022-05" db="EMBL/GenBank/DDBJ databases">
        <authorList>
            <consortium name="Genoscope - CEA"/>
            <person name="William W."/>
        </authorList>
    </citation>
    <scope>NUCLEOTIDE SEQUENCE [LARGE SCALE GENOMIC DNA]</scope>
</reference>
<dbReference type="PROSITE" id="PS00028">
    <property type="entry name" value="ZINC_FINGER_C2H2_1"/>
    <property type="match status" value="1"/>
</dbReference>
<organism evidence="3 4">
    <name type="scientific">Porites lobata</name>
    <dbReference type="NCBI Taxonomy" id="104759"/>
    <lineage>
        <taxon>Eukaryota</taxon>
        <taxon>Metazoa</taxon>
        <taxon>Cnidaria</taxon>
        <taxon>Anthozoa</taxon>
        <taxon>Hexacorallia</taxon>
        <taxon>Scleractinia</taxon>
        <taxon>Fungiina</taxon>
        <taxon>Poritidae</taxon>
        <taxon>Porites</taxon>
    </lineage>
</organism>
<evidence type="ECO:0000256" key="1">
    <source>
        <dbReference type="PROSITE-ProRule" id="PRU00042"/>
    </source>
</evidence>
<dbReference type="InterPro" id="IPR013087">
    <property type="entry name" value="Znf_C2H2_type"/>
</dbReference>
<keyword evidence="1" id="KW-0479">Metal-binding</keyword>
<keyword evidence="1" id="KW-0863">Zinc-finger</keyword>
<name>A0ABN8P9U3_9CNID</name>
<keyword evidence="1" id="KW-0862">Zinc</keyword>
<dbReference type="Proteomes" id="UP001159405">
    <property type="component" value="Unassembled WGS sequence"/>
</dbReference>
<evidence type="ECO:0000313" key="4">
    <source>
        <dbReference type="Proteomes" id="UP001159405"/>
    </source>
</evidence>
<proteinExistence type="predicted"/>
<gene>
    <name evidence="3" type="ORF">PLOB_00040438</name>
</gene>
<dbReference type="PROSITE" id="PS50157">
    <property type="entry name" value="ZINC_FINGER_C2H2_2"/>
    <property type="match status" value="1"/>
</dbReference>
<evidence type="ECO:0000259" key="2">
    <source>
        <dbReference type="PROSITE" id="PS50157"/>
    </source>
</evidence>